<dbReference type="GO" id="GO:0035556">
    <property type="term" value="P:intracellular signal transduction"/>
    <property type="evidence" value="ECO:0007669"/>
    <property type="project" value="TreeGrafter"/>
</dbReference>
<dbReference type="Pfam" id="PF07714">
    <property type="entry name" value="PK_Tyr_Ser-Thr"/>
    <property type="match status" value="1"/>
</dbReference>
<evidence type="ECO:0000256" key="3">
    <source>
        <dbReference type="ARBA" id="ARBA00022679"/>
    </source>
</evidence>
<dbReference type="GO" id="GO:0005634">
    <property type="term" value="C:nucleus"/>
    <property type="evidence" value="ECO:0007669"/>
    <property type="project" value="TreeGrafter"/>
</dbReference>
<dbReference type="PANTHER" id="PTHR24356">
    <property type="entry name" value="SERINE/THREONINE-PROTEIN KINASE"/>
    <property type="match status" value="1"/>
</dbReference>
<feature type="domain" description="Protein kinase" evidence="10">
    <location>
        <begin position="251"/>
        <end position="538"/>
    </location>
</feature>
<protein>
    <recommendedName>
        <fullName evidence="1">non-specific serine/threonine protein kinase</fullName>
        <ecNumber evidence="1">2.7.11.1</ecNumber>
    </recommendedName>
</protein>
<dbReference type="SUPFAM" id="SSF56112">
    <property type="entry name" value="Protein kinase-like (PK-like)"/>
    <property type="match status" value="2"/>
</dbReference>
<proteinExistence type="predicted"/>
<dbReference type="GO" id="GO:0004674">
    <property type="term" value="F:protein serine/threonine kinase activity"/>
    <property type="evidence" value="ECO:0007669"/>
    <property type="project" value="UniProtKB-KW"/>
</dbReference>
<name>A0AAD7CU09_MYCRO</name>
<dbReference type="Gene3D" id="3.30.200.20">
    <property type="entry name" value="Phosphorylase Kinase, domain 1"/>
    <property type="match status" value="1"/>
</dbReference>
<evidence type="ECO:0000313" key="11">
    <source>
        <dbReference type="EMBL" id="KAJ7662980.1"/>
    </source>
</evidence>
<keyword evidence="4" id="KW-0547">Nucleotide-binding</keyword>
<keyword evidence="3" id="KW-0808">Transferase</keyword>
<feature type="compositionally biased region" description="Low complexity" evidence="9">
    <location>
        <begin position="552"/>
        <end position="562"/>
    </location>
</feature>
<dbReference type="Proteomes" id="UP001221757">
    <property type="component" value="Unassembled WGS sequence"/>
</dbReference>
<feature type="domain" description="Protein kinase" evidence="10">
    <location>
        <begin position="720"/>
        <end position="850"/>
    </location>
</feature>
<dbReference type="InterPro" id="IPR050236">
    <property type="entry name" value="Ser_Thr_kinase_AGC"/>
</dbReference>
<dbReference type="GO" id="GO:0005737">
    <property type="term" value="C:cytoplasm"/>
    <property type="evidence" value="ECO:0007669"/>
    <property type="project" value="TreeGrafter"/>
</dbReference>
<evidence type="ECO:0000256" key="9">
    <source>
        <dbReference type="SAM" id="MobiDB-lite"/>
    </source>
</evidence>
<feature type="compositionally biased region" description="Low complexity" evidence="9">
    <location>
        <begin position="58"/>
        <end position="68"/>
    </location>
</feature>
<comment type="catalytic activity">
    <reaction evidence="7">
        <text>L-threonyl-[protein] + ATP = O-phospho-L-threonyl-[protein] + ADP + H(+)</text>
        <dbReference type="Rhea" id="RHEA:46608"/>
        <dbReference type="Rhea" id="RHEA-COMP:11060"/>
        <dbReference type="Rhea" id="RHEA-COMP:11605"/>
        <dbReference type="ChEBI" id="CHEBI:15378"/>
        <dbReference type="ChEBI" id="CHEBI:30013"/>
        <dbReference type="ChEBI" id="CHEBI:30616"/>
        <dbReference type="ChEBI" id="CHEBI:61977"/>
        <dbReference type="ChEBI" id="CHEBI:456216"/>
        <dbReference type="EC" id="2.7.11.1"/>
    </reaction>
</comment>
<dbReference type="Gene3D" id="1.10.510.10">
    <property type="entry name" value="Transferase(Phosphotransferase) domain 1"/>
    <property type="match status" value="2"/>
</dbReference>
<evidence type="ECO:0000256" key="8">
    <source>
        <dbReference type="ARBA" id="ARBA00048679"/>
    </source>
</evidence>
<dbReference type="EMBL" id="JARKIE010000236">
    <property type="protein sequence ID" value="KAJ7662980.1"/>
    <property type="molecule type" value="Genomic_DNA"/>
</dbReference>
<dbReference type="InterPro" id="IPR011009">
    <property type="entry name" value="Kinase-like_dom_sf"/>
</dbReference>
<organism evidence="11 12">
    <name type="scientific">Mycena rosella</name>
    <name type="common">Pink bonnet</name>
    <name type="synonym">Agaricus rosellus</name>
    <dbReference type="NCBI Taxonomy" id="1033263"/>
    <lineage>
        <taxon>Eukaryota</taxon>
        <taxon>Fungi</taxon>
        <taxon>Dikarya</taxon>
        <taxon>Basidiomycota</taxon>
        <taxon>Agaricomycotina</taxon>
        <taxon>Agaricomycetes</taxon>
        <taxon>Agaricomycetidae</taxon>
        <taxon>Agaricales</taxon>
        <taxon>Marasmiineae</taxon>
        <taxon>Mycenaceae</taxon>
        <taxon>Mycena</taxon>
    </lineage>
</organism>
<keyword evidence="6" id="KW-0067">ATP-binding</keyword>
<dbReference type="Pfam" id="PF00069">
    <property type="entry name" value="Pkinase"/>
    <property type="match status" value="1"/>
</dbReference>
<feature type="compositionally biased region" description="Polar residues" evidence="9">
    <location>
        <begin position="609"/>
        <end position="621"/>
    </location>
</feature>
<dbReference type="GO" id="GO:0004713">
    <property type="term" value="F:protein tyrosine kinase activity"/>
    <property type="evidence" value="ECO:0007669"/>
    <property type="project" value="InterPro"/>
</dbReference>
<keyword evidence="2" id="KW-0723">Serine/threonine-protein kinase</keyword>
<dbReference type="SMART" id="SM00219">
    <property type="entry name" value="TyrKc"/>
    <property type="match status" value="1"/>
</dbReference>
<dbReference type="PROSITE" id="PS50011">
    <property type="entry name" value="PROTEIN_KINASE_DOM"/>
    <property type="match status" value="2"/>
</dbReference>
<evidence type="ECO:0000256" key="2">
    <source>
        <dbReference type="ARBA" id="ARBA00022527"/>
    </source>
</evidence>
<dbReference type="InterPro" id="IPR020635">
    <property type="entry name" value="Tyr_kinase_cat_dom"/>
</dbReference>
<dbReference type="InterPro" id="IPR001245">
    <property type="entry name" value="Ser-Thr/Tyr_kinase_cat_dom"/>
</dbReference>
<evidence type="ECO:0000256" key="4">
    <source>
        <dbReference type="ARBA" id="ARBA00022741"/>
    </source>
</evidence>
<evidence type="ECO:0000313" key="12">
    <source>
        <dbReference type="Proteomes" id="UP001221757"/>
    </source>
</evidence>
<gene>
    <name evidence="11" type="ORF">B0H17DRAFT_312611</name>
</gene>
<comment type="caution">
    <text evidence="11">The sequence shown here is derived from an EMBL/GenBank/DDBJ whole genome shotgun (WGS) entry which is preliminary data.</text>
</comment>
<dbReference type="PROSITE" id="PS00109">
    <property type="entry name" value="PROTEIN_KINASE_TYR"/>
    <property type="match status" value="1"/>
</dbReference>
<evidence type="ECO:0000256" key="1">
    <source>
        <dbReference type="ARBA" id="ARBA00012513"/>
    </source>
</evidence>
<dbReference type="EC" id="2.7.11.1" evidence="1"/>
<dbReference type="InterPro" id="IPR000719">
    <property type="entry name" value="Prot_kinase_dom"/>
</dbReference>
<evidence type="ECO:0000256" key="6">
    <source>
        <dbReference type="ARBA" id="ARBA00022840"/>
    </source>
</evidence>
<feature type="region of interest" description="Disordered" evidence="9">
    <location>
        <begin position="549"/>
        <end position="693"/>
    </location>
</feature>
<evidence type="ECO:0000259" key="10">
    <source>
        <dbReference type="PROSITE" id="PS50011"/>
    </source>
</evidence>
<keyword evidence="12" id="KW-1185">Reference proteome</keyword>
<comment type="catalytic activity">
    <reaction evidence="8">
        <text>L-seryl-[protein] + ATP = O-phospho-L-seryl-[protein] + ADP + H(+)</text>
        <dbReference type="Rhea" id="RHEA:17989"/>
        <dbReference type="Rhea" id="RHEA-COMP:9863"/>
        <dbReference type="Rhea" id="RHEA-COMP:11604"/>
        <dbReference type="ChEBI" id="CHEBI:15378"/>
        <dbReference type="ChEBI" id="CHEBI:29999"/>
        <dbReference type="ChEBI" id="CHEBI:30616"/>
        <dbReference type="ChEBI" id="CHEBI:83421"/>
        <dbReference type="ChEBI" id="CHEBI:456216"/>
        <dbReference type="EC" id="2.7.11.1"/>
    </reaction>
</comment>
<evidence type="ECO:0000256" key="5">
    <source>
        <dbReference type="ARBA" id="ARBA00022777"/>
    </source>
</evidence>
<dbReference type="AlphaFoldDB" id="A0AAD7CU09"/>
<reference evidence="11" key="1">
    <citation type="submission" date="2023-03" db="EMBL/GenBank/DDBJ databases">
        <title>Massive genome expansion in bonnet fungi (Mycena s.s.) driven by repeated elements and novel gene families across ecological guilds.</title>
        <authorList>
            <consortium name="Lawrence Berkeley National Laboratory"/>
            <person name="Harder C.B."/>
            <person name="Miyauchi S."/>
            <person name="Viragh M."/>
            <person name="Kuo A."/>
            <person name="Thoen E."/>
            <person name="Andreopoulos B."/>
            <person name="Lu D."/>
            <person name="Skrede I."/>
            <person name="Drula E."/>
            <person name="Henrissat B."/>
            <person name="Morin E."/>
            <person name="Kohler A."/>
            <person name="Barry K."/>
            <person name="LaButti K."/>
            <person name="Morin E."/>
            <person name="Salamov A."/>
            <person name="Lipzen A."/>
            <person name="Mereny Z."/>
            <person name="Hegedus B."/>
            <person name="Baldrian P."/>
            <person name="Stursova M."/>
            <person name="Weitz H."/>
            <person name="Taylor A."/>
            <person name="Grigoriev I.V."/>
            <person name="Nagy L.G."/>
            <person name="Martin F."/>
            <person name="Kauserud H."/>
        </authorList>
    </citation>
    <scope>NUCLEOTIDE SEQUENCE</scope>
    <source>
        <strain evidence="11">CBHHK067</strain>
    </source>
</reference>
<evidence type="ECO:0000256" key="7">
    <source>
        <dbReference type="ARBA" id="ARBA00047899"/>
    </source>
</evidence>
<dbReference type="GO" id="GO:0005524">
    <property type="term" value="F:ATP binding"/>
    <property type="evidence" value="ECO:0007669"/>
    <property type="project" value="UniProtKB-KW"/>
</dbReference>
<feature type="region of interest" description="Disordered" evidence="9">
    <location>
        <begin position="41"/>
        <end position="76"/>
    </location>
</feature>
<dbReference type="PANTHER" id="PTHR24356:SF1">
    <property type="entry name" value="SERINE_THREONINE-PROTEIN KINASE GREATWALL"/>
    <property type="match status" value="1"/>
</dbReference>
<accession>A0AAD7CU09</accession>
<keyword evidence="5 11" id="KW-0418">Kinase</keyword>
<sequence length="850" mass="94949">MGTASDAVLTLAKGQCDEDLQKVITHVTSFLANVQSMNRQFGGHSPETGVGETALKESSPQDPSSQSRRGLDPESRDTHTLVLCDILRVSTEMINTPVERFLAQPTSCVYFAKKVRAIGNTWEISPLWPGQNWYFQSLLAVSRFSRTVKWYQADQRTAHLLGNDTDESWSFFLSKPPRWYQKGPKGKILAPWKASLMDYGLLPPDLPVLQEEEPDYLVLRDLQLKSADPLSHSFRNPVVDDASAPESIKDFDIIKSIHKGESKAVFLAKRRPTGENFVVKVLEKGEMFAKNKITIIHAKRTAVLHQTDSHFVNKIHFAFQSKTKVYLVKELLSQGDCGALIRSLGHIEEDTARDYVCQIVHGLEHLHNQGITHRDLRPENILIDHAHRLSLTDFGVSQKTLLSHHIGPGSRQMDDSSMLKHRLTGTQFLRSVYYITPETILGLQDDDASIDWWAFGIITYEFMYGGTPFEDDNEDLELVFQKILSGKIDWNRDPIFIFAPSIAPSIAARDFIRSLLNPDPASRCSFRGADGVKAHRFFDDIRPNIRTAANVSSQSSSRSASQNLRQHLPDTSNSVPSGPSASPPSPKPSERSLGNASAGQAEGSRKRPSSLTLNQRRTSQESSTDPSPTRRRRSSSGRSTPYSAGKYWPGLRRRTSSRNSSDGRGSGWLSGYTTTDSDPETDESSISSRFPSAYSSQREYNVPGYNLPSHQILLNDLVSKIGKYPFESGAVADIYRGTLKSSTSPVPVAVKIFRRMHAERETLERTSRYLYQEARIWRQLDHPNILPFLGISLDLGLSPALISPYCAAGPIMKYLHNNDQTKRLQMVIGVANGLNYLHSEGIVHGNLCTV</sequence>
<dbReference type="InterPro" id="IPR008266">
    <property type="entry name" value="Tyr_kinase_AS"/>
</dbReference>